<dbReference type="Gene3D" id="3.40.720.10">
    <property type="entry name" value="Alkaline Phosphatase, subunit A"/>
    <property type="match status" value="2"/>
</dbReference>
<evidence type="ECO:0000313" key="1">
    <source>
        <dbReference type="EMBL" id="MFD1939750.1"/>
    </source>
</evidence>
<organism evidence="1 2">
    <name type="scientific">Nonomuraea mangrovi</name>
    <dbReference type="NCBI Taxonomy" id="2316207"/>
    <lineage>
        <taxon>Bacteria</taxon>
        <taxon>Bacillati</taxon>
        <taxon>Actinomycetota</taxon>
        <taxon>Actinomycetes</taxon>
        <taxon>Streptosporangiales</taxon>
        <taxon>Streptosporangiaceae</taxon>
        <taxon>Nonomuraea</taxon>
    </lineage>
</organism>
<dbReference type="Proteomes" id="UP001597368">
    <property type="component" value="Unassembled WGS sequence"/>
</dbReference>
<name>A0ABW4TEZ7_9ACTN</name>
<reference evidence="2" key="1">
    <citation type="journal article" date="2019" name="Int. J. Syst. Evol. Microbiol.">
        <title>The Global Catalogue of Microorganisms (GCM) 10K type strain sequencing project: providing services to taxonomists for standard genome sequencing and annotation.</title>
        <authorList>
            <consortium name="The Broad Institute Genomics Platform"/>
            <consortium name="The Broad Institute Genome Sequencing Center for Infectious Disease"/>
            <person name="Wu L."/>
            <person name="Ma J."/>
        </authorList>
    </citation>
    <scope>NUCLEOTIDE SEQUENCE [LARGE SCALE GENOMIC DNA]</scope>
    <source>
        <strain evidence="2">ICMP 6774ER</strain>
    </source>
</reference>
<dbReference type="InterPro" id="IPR017850">
    <property type="entry name" value="Alkaline_phosphatase_core_sf"/>
</dbReference>
<proteinExistence type="predicted"/>
<comment type="caution">
    <text evidence="1">The sequence shown here is derived from an EMBL/GenBank/DDBJ whole genome shotgun (WGS) entry which is preliminary data.</text>
</comment>
<gene>
    <name evidence="1" type="ORF">ACFSKW_50675</name>
</gene>
<dbReference type="Pfam" id="PF01663">
    <property type="entry name" value="Phosphodiest"/>
    <property type="match status" value="1"/>
</dbReference>
<dbReference type="SUPFAM" id="SSF53649">
    <property type="entry name" value="Alkaline phosphatase-like"/>
    <property type="match status" value="1"/>
</dbReference>
<dbReference type="RefSeq" id="WP_379582316.1">
    <property type="nucleotide sequence ID" value="NZ_JBHUFV010000096.1"/>
</dbReference>
<protein>
    <submittedName>
        <fullName evidence="1">Alkaline phosphatase family protein</fullName>
    </submittedName>
</protein>
<dbReference type="PANTHER" id="PTHR10151:SF120">
    <property type="entry name" value="BIS(5'-ADENOSYL)-TRIPHOSPHATASE"/>
    <property type="match status" value="1"/>
</dbReference>
<dbReference type="PANTHER" id="PTHR10151">
    <property type="entry name" value="ECTONUCLEOTIDE PYROPHOSPHATASE/PHOSPHODIESTERASE"/>
    <property type="match status" value="1"/>
</dbReference>
<dbReference type="InterPro" id="IPR002591">
    <property type="entry name" value="Phosphodiest/P_Trfase"/>
</dbReference>
<keyword evidence="2" id="KW-1185">Reference proteome</keyword>
<dbReference type="EMBL" id="JBHUFV010000096">
    <property type="protein sequence ID" value="MFD1939750.1"/>
    <property type="molecule type" value="Genomic_DNA"/>
</dbReference>
<accession>A0ABW4TEZ7</accession>
<sequence>MRPHVVVFGLDGVRHDTLLAARTPELDAIAAAGFLAPVRVNDAAPTISGPGWATIATGVLADRHGIYDNDLTGHQIAKYPDFLTRVRLPDVVAHEEGLTPAYTAAVESCDRRIGRVLAAIRRRPSYAGERWTLIAVTDHGHVDVVGGHGGDSEAERTAWIAACGPGVPAEPPARLEQADVHAHVLAALGVEPRREWALAGRPFSPRPG</sequence>
<evidence type="ECO:0000313" key="2">
    <source>
        <dbReference type="Proteomes" id="UP001597368"/>
    </source>
</evidence>